<feature type="coiled-coil region" evidence="1">
    <location>
        <begin position="125"/>
        <end position="161"/>
    </location>
</feature>
<accession>A0A126Q1X5</accession>
<dbReference type="InterPro" id="IPR016875">
    <property type="entry name" value="UCP028200"/>
</dbReference>
<dbReference type="Pfam" id="PF19795">
    <property type="entry name" value="DUF6279"/>
    <property type="match status" value="1"/>
</dbReference>
<evidence type="ECO:0008006" key="4">
    <source>
        <dbReference type="Google" id="ProtNLM"/>
    </source>
</evidence>
<protein>
    <recommendedName>
        <fullName evidence="4">Lipoprotein</fullName>
    </recommendedName>
</protein>
<dbReference type="PROSITE" id="PS51257">
    <property type="entry name" value="PROKAR_LIPOPROTEIN"/>
    <property type="match status" value="1"/>
</dbReference>
<dbReference type="PIRSF" id="PIRSF028200">
    <property type="entry name" value="UCP028200"/>
    <property type="match status" value="1"/>
</dbReference>
<name>A0A126Q1X5_ALTMA</name>
<organism evidence="2 3">
    <name type="scientific">Alteromonas macleodii</name>
    <name type="common">Pseudoalteromonas macleodii</name>
    <dbReference type="NCBI Taxonomy" id="28108"/>
    <lineage>
        <taxon>Bacteria</taxon>
        <taxon>Pseudomonadati</taxon>
        <taxon>Pseudomonadota</taxon>
        <taxon>Gammaproteobacteria</taxon>
        <taxon>Alteromonadales</taxon>
        <taxon>Alteromonadaceae</taxon>
        <taxon>Alteromonas/Salinimonas group</taxon>
        <taxon>Alteromonas</taxon>
    </lineage>
</organism>
<dbReference type="EMBL" id="CP014323">
    <property type="protein sequence ID" value="AMJ98438.1"/>
    <property type="molecule type" value="Genomic_DNA"/>
</dbReference>
<evidence type="ECO:0000313" key="2">
    <source>
        <dbReference type="EMBL" id="AMJ98438.1"/>
    </source>
</evidence>
<dbReference type="OrthoDB" id="5767052at2"/>
<dbReference type="AlphaFoldDB" id="A0A126Q1X5"/>
<evidence type="ECO:0000256" key="1">
    <source>
        <dbReference type="SAM" id="Coils"/>
    </source>
</evidence>
<reference evidence="2 3" key="1">
    <citation type="submission" date="2015-12" db="EMBL/GenBank/DDBJ databases">
        <authorList>
            <person name="Shamseldin A."/>
            <person name="Moawad H."/>
            <person name="Abd El-Rahim W.M."/>
            <person name="Sadowsky M.J."/>
        </authorList>
    </citation>
    <scope>NUCLEOTIDE SEQUENCE [LARGE SCALE GENOMIC DNA]</scope>
    <source>
        <strain evidence="2 3">D7</strain>
    </source>
</reference>
<evidence type="ECO:0000313" key="3">
    <source>
        <dbReference type="Proteomes" id="UP000063991"/>
    </source>
</evidence>
<sequence>MRSLLVVVFIIFLTSCSSKLAYNNLDWWVYWYMDDYIELKDEQEEKFDAHLQNWLSWHKKSELTRYKAQLEDIKKQIQNDTLNSNIVYNNLELARSHWERVRDEVSPELAAIAKTLDDEQVVTLFAALEKDNKEEEEERQEALEKSEAQRLKDRIERIQETISERIGDLSKEQKQIVSTYAQQFISTGDAWITYRRNIQNAARKLFVSRKQNEKFEQELVSLMQNPDNYKSDVYKQSSAHNMTVTATLLAEIFSTLSEKQRQTLIENVDELIETVDNFMD</sequence>
<proteinExistence type="predicted"/>
<dbReference type="RefSeq" id="WP_061095003.1">
    <property type="nucleotide sequence ID" value="NZ_CP014323.1"/>
</dbReference>
<keyword evidence="1" id="KW-0175">Coiled coil</keyword>
<dbReference type="Proteomes" id="UP000063991">
    <property type="component" value="Chromosome"/>
</dbReference>
<gene>
    <name evidence="2" type="ORF">AVL55_09825</name>
</gene>